<evidence type="ECO:0000256" key="5">
    <source>
        <dbReference type="ARBA" id="ARBA00022801"/>
    </source>
</evidence>
<evidence type="ECO:0000256" key="6">
    <source>
        <dbReference type="ARBA" id="ARBA00022842"/>
    </source>
</evidence>
<dbReference type="Gene3D" id="2.70.40.10">
    <property type="match status" value="1"/>
</dbReference>
<keyword evidence="7" id="KW-0546">Nucleotide metabolism</keyword>
<proteinExistence type="inferred from homology"/>
<accession>A0A939C4X9</accession>
<sequence length="143" mass="15241">MKIALQKVSGNAKMPSYAHPGDSGMDLYSSEDIVLKPGERKLVKTGIKIAVPEGFEAQVRPKSGIAVKNGVTVLNTPGTIDSGYRGEVQVILVNLGKEAFKVEKGKKIAQLVIAKVEQAEIEEVEKLDDTSRNTGGFGSTGLE</sequence>
<evidence type="ECO:0000259" key="8">
    <source>
        <dbReference type="Pfam" id="PF00692"/>
    </source>
</evidence>
<feature type="domain" description="dUTPase-like" evidence="8">
    <location>
        <begin position="11"/>
        <end position="141"/>
    </location>
</feature>
<dbReference type="InterPro" id="IPR008181">
    <property type="entry name" value="dUTPase"/>
</dbReference>
<dbReference type="NCBIfam" id="NF001862">
    <property type="entry name" value="PRK00601.1"/>
    <property type="match status" value="1"/>
</dbReference>
<evidence type="ECO:0000313" key="9">
    <source>
        <dbReference type="EMBL" id="MBN2067666.1"/>
    </source>
</evidence>
<dbReference type="GO" id="GO:0004170">
    <property type="term" value="F:dUTP diphosphatase activity"/>
    <property type="evidence" value="ECO:0007669"/>
    <property type="project" value="UniProtKB-EC"/>
</dbReference>
<comment type="caution">
    <text evidence="9">The sequence shown here is derived from an EMBL/GenBank/DDBJ whole genome shotgun (WGS) entry which is preliminary data.</text>
</comment>
<keyword evidence="5 9" id="KW-0378">Hydrolase</keyword>
<dbReference type="GO" id="GO:0000287">
    <property type="term" value="F:magnesium ion binding"/>
    <property type="evidence" value="ECO:0007669"/>
    <property type="project" value="InterPro"/>
</dbReference>
<dbReference type="InterPro" id="IPR036157">
    <property type="entry name" value="dUTPase-like_sf"/>
</dbReference>
<dbReference type="CDD" id="cd07557">
    <property type="entry name" value="trimeric_dUTPase"/>
    <property type="match status" value="1"/>
</dbReference>
<evidence type="ECO:0000256" key="7">
    <source>
        <dbReference type="ARBA" id="ARBA00023080"/>
    </source>
</evidence>
<dbReference type="EMBL" id="JAFGDB010000073">
    <property type="protein sequence ID" value="MBN2067666.1"/>
    <property type="molecule type" value="Genomic_DNA"/>
</dbReference>
<dbReference type="Pfam" id="PF00692">
    <property type="entry name" value="dUTPase"/>
    <property type="match status" value="1"/>
</dbReference>
<reference evidence="9" key="1">
    <citation type="submission" date="2021-01" db="EMBL/GenBank/DDBJ databases">
        <title>Active Sulfur Cycling in an Early Earth Analoge.</title>
        <authorList>
            <person name="Hahn C.R."/>
            <person name="Youssef N.H."/>
            <person name="Elshahed M."/>
        </authorList>
    </citation>
    <scope>NUCLEOTIDE SEQUENCE</scope>
    <source>
        <strain evidence="9">Zod_Metabat.1151</strain>
    </source>
</reference>
<dbReference type="HAMAP" id="MF_00116">
    <property type="entry name" value="dUTPase_bact"/>
    <property type="match status" value="1"/>
</dbReference>
<dbReference type="Proteomes" id="UP000809243">
    <property type="component" value="Unassembled WGS sequence"/>
</dbReference>
<evidence type="ECO:0000256" key="4">
    <source>
        <dbReference type="ARBA" id="ARBA00022723"/>
    </source>
</evidence>
<keyword evidence="6" id="KW-0460">Magnesium</keyword>
<dbReference type="AlphaFoldDB" id="A0A939C4X9"/>
<dbReference type="FunFam" id="2.70.40.10:FF:000008">
    <property type="entry name" value="Deoxyuridine 5'-triphosphate nucleotidohydrolase"/>
    <property type="match status" value="1"/>
</dbReference>
<comment type="similarity">
    <text evidence="2">Belongs to the dUTPase family.</text>
</comment>
<dbReference type="EC" id="3.6.1.23" evidence="3"/>
<dbReference type="GO" id="GO:0006226">
    <property type="term" value="P:dUMP biosynthetic process"/>
    <property type="evidence" value="ECO:0007669"/>
    <property type="project" value="InterPro"/>
</dbReference>
<dbReference type="InterPro" id="IPR033704">
    <property type="entry name" value="dUTPase_trimeric"/>
</dbReference>
<dbReference type="SUPFAM" id="SSF51283">
    <property type="entry name" value="dUTPase-like"/>
    <property type="match status" value="1"/>
</dbReference>
<protein>
    <recommendedName>
        <fullName evidence="3">dUTP diphosphatase</fullName>
        <ecNumber evidence="3">3.6.1.23</ecNumber>
    </recommendedName>
</protein>
<evidence type="ECO:0000313" key="10">
    <source>
        <dbReference type="Proteomes" id="UP000809243"/>
    </source>
</evidence>
<dbReference type="PANTHER" id="PTHR11241">
    <property type="entry name" value="DEOXYURIDINE 5'-TRIPHOSPHATE NUCLEOTIDOHYDROLASE"/>
    <property type="match status" value="1"/>
</dbReference>
<gene>
    <name evidence="9" type="primary">dut</name>
    <name evidence="9" type="ORF">JW744_04320</name>
</gene>
<evidence type="ECO:0000256" key="1">
    <source>
        <dbReference type="ARBA" id="ARBA00001946"/>
    </source>
</evidence>
<keyword evidence="4" id="KW-0479">Metal-binding</keyword>
<dbReference type="InterPro" id="IPR029054">
    <property type="entry name" value="dUTPase-like"/>
</dbReference>
<dbReference type="PANTHER" id="PTHR11241:SF0">
    <property type="entry name" value="DEOXYURIDINE 5'-TRIPHOSPHATE NUCLEOTIDOHYDROLASE"/>
    <property type="match status" value="1"/>
</dbReference>
<dbReference type="NCBIfam" id="TIGR00576">
    <property type="entry name" value="dut"/>
    <property type="match status" value="1"/>
</dbReference>
<comment type="cofactor">
    <cofactor evidence="1">
        <name>Mg(2+)</name>
        <dbReference type="ChEBI" id="CHEBI:18420"/>
    </cofactor>
</comment>
<evidence type="ECO:0000256" key="3">
    <source>
        <dbReference type="ARBA" id="ARBA00012379"/>
    </source>
</evidence>
<evidence type="ECO:0000256" key="2">
    <source>
        <dbReference type="ARBA" id="ARBA00006581"/>
    </source>
</evidence>
<dbReference type="GO" id="GO:0046081">
    <property type="term" value="P:dUTP catabolic process"/>
    <property type="evidence" value="ECO:0007669"/>
    <property type="project" value="InterPro"/>
</dbReference>
<organism evidence="9 10">
    <name type="scientific">Candidatus Iainarchaeum sp</name>
    <dbReference type="NCBI Taxonomy" id="3101447"/>
    <lineage>
        <taxon>Archaea</taxon>
        <taxon>Candidatus Iainarchaeota</taxon>
        <taxon>Candidatus Iainarchaeia</taxon>
        <taxon>Candidatus Iainarchaeales</taxon>
        <taxon>Candidatus Iainarchaeaceae</taxon>
        <taxon>Candidatus Iainarchaeum</taxon>
    </lineage>
</organism>
<name>A0A939C4X9_9ARCH</name>